<dbReference type="AlphaFoldDB" id="A0A9P0P445"/>
<sequence>MFAEATILDPRFKKFGFDSKTAFECAKQNLISYVTRNTSSSSEVTNRNDEQIQADGVELTKRLQNQLYGNLLIRLLLMWCLVLIL</sequence>
<dbReference type="Proteomes" id="UP001152888">
    <property type="component" value="Unassembled WGS sequence"/>
</dbReference>
<protein>
    <submittedName>
        <fullName evidence="1">Uncharacterized protein</fullName>
    </submittedName>
</protein>
<name>A0A9P0P445_ACAOB</name>
<evidence type="ECO:0000313" key="2">
    <source>
        <dbReference type="Proteomes" id="UP001152888"/>
    </source>
</evidence>
<dbReference type="OrthoDB" id="1607513at2759"/>
<organism evidence="1 2">
    <name type="scientific">Acanthoscelides obtectus</name>
    <name type="common">Bean weevil</name>
    <name type="synonym">Bruchus obtectus</name>
    <dbReference type="NCBI Taxonomy" id="200917"/>
    <lineage>
        <taxon>Eukaryota</taxon>
        <taxon>Metazoa</taxon>
        <taxon>Ecdysozoa</taxon>
        <taxon>Arthropoda</taxon>
        <taxon>Hexapoda</taxon>
        <taxon>Insecta</taxon>
        <taxon>Pterygota</taxon>
        <taxon>Neoptera</taxon>
        <taxon>Endopterygota</taxon>
        <taxon>Coleoptera</taxon>
        <taxon>Polyphaga</taxon>
        <taxon>Cucujiformia</taxon>
        <taxon>Chrysomeloidea</taxon>
        <taxon>Chrysomelidae</taxon>
        <taxon>Bruchinae</taxon>
        <taxon>Bruchini</taxon>
        <taxon>Acanthoscelides</taxon>
    </lineage>
</organism>
<dbReference type="EMBL" id="CAKOFQ010006750">
    <property type="protein sequence ID" value="CAH1968003.1"/>
    <property type="molecule type" value="Genomic_DNA"/>
</dbReference>
<comment type="caution">
    <text evidence="1">The sequence shown here is derived from an EMBL/GenBank/DDBJ whole genome shotgun (WGS) entry which is preliminary data.</text>
</comment>
<proteinExistence type="predicted"/>
<keyword evidence="2" id="KW-1185">Reference proteome</keyword>
<evidence type="ECO:0000313" key="1">
    <source>
        <dbReference type="EMBL" id="CAH1968003.1"/>
    </source>
</evidence>
<accession>A0A9P0P445</accession>
<reference evidence="1" key="1">
    <citation type="submission" date="2022-03" db="EMBL/GenBank/DDBJ databases">
        <authorList>
            <person name="Sayadi A."/>
        </authorList>
    </citation>
    <scope>NUCLEOTIDE SEQUENCE</scope>
</reference>
<gene>
    <name evidence="1" type="ORF">ACAOBT_LOCUS7648</name>
</gene>